<dbReference type="GO" id="GO:0005634">
    <property type="term" value="C:nucleus"/>
    <property type="evidence" value="ECO:0007669"/>
    <property type="project" value="TreeGrafter"/>
</dbReference>
<dbReference type="STRING" id="246437.L9KW07"/>
<name>L9KW07_TUPCH</name>
<evidence type="ECO:0000259" key="2">
    <source>
        <dbReference type="Pfam" id="PF15793"/>
    </source>
</evidence>
<reference evidence="6" key="1">
    <citation type="submission" date="2012-07" db="EMBL/GenBank/DDBJ databases">
        <title>Genome of the Chinese tree shrew, a rising model animal genetically related to primates.</title>
        <authorList>
            <person name="Zhang G."/>
            <person name="Fan Y."/>
            <person name="Yao Y."/>
            <person name="Huang Z."/>
        </authorList>
    </citation>
    <scope>NUCLEOTIDE SEQUENCE [LARGE SCALE GENOMIC DNA]</scope>
</reference>
<keyword evidence="6" id="KW-1185">Reference proteome</keyword>
<feature type="region of interest" description="Disordered" evidence="1">
    <location>
        <begin position="264"/>
        <end position="304"/>
    </location>
</feature>
<feature type="region of interest" description="Disordered" evidence="1">
    <location>
        <begin position="62"/>
        <end position="155"/>
    </location>
</feature>
<dbReference type="eggNOG" id="ENOG502QW94">
    <property type="taxonomic scope" value="Eukaryota"/>
</dbReference>
<gene>
    <name evidence="5" type="ORF">TREES_T100013918</name>
</gene>
<evidence type="ECO:0000313" key="6">
    <source>
        <dbReference type="Proteomes" id="UP000011518"/>
    </source>
</evidence>
<evidence type="ECO:0000259" key="4">
    <source>
        <dbReference type="Pfam" id="PF22779"/>
    </source>
</evidence>
<feature type="domain" description="Shieldin complex subunit 2 first OB fold" evidence="3">
    <location>
        <begin position="429"/>
        <end position="561"/>
    </location>
</feature>
<dbReference type="EMBL" id="KB320643">
    <property type="protein sequence ID" value="ELW66664.1"/>
    <property type="molecule type" value="Genomic_DNA"/>
</dbReference>
<dbReference type="Pfam" id="PF15793">
    <property type="entry name" value="SHLD2_C"/>
    <property type="match status" value="2"/>
</dbReference>
<feature type="domain" description="Shieldin complex subunit 2 C-terminal" evidence="2">
    <location>
        <begin position="932"/>
        <end position="984"/>
    </location>
</feature>
<feature type="domain" description="Shieldin complex subunit 2 C-terminal" evidence="2">
    <location>
        <begin position="732"/>
        <end position="843"/>
    </location>
</feature>
<feature type="compositionally biased region" description="Polar residues" evidence="1">
    <location>
        <begin position="265"/>
        <end position="274"/>
    </location>
</feature>
<dbReference type="GO" id="GO:0035861">
    <property type="term" value="C:site of double-strand break"/>
    <property type="evidence" value="ECO:0007669"/>
    <property type="project" value="TreeGrafter"/>
</dbReference>
<dbReference type="InterPro" id="IPR029715">
    <property type="entry name" value="FAM35A"/>
</dbReference>
<reference evidence="6" key="2">
    <citation type="journal article" date="2013" name="Nat. Commun.">
        <title>Genome of the Chinese tree shrew.</title>
        <authorList>
            <person name="Fan Y."/>
            <person name="Huang Z.Y."/>
            <person name="Cao C.C."/>
            <person name="Chen C.S."/>
            <person name="Chen Y.X."/>
            <person name="Fan D.D."/>
            <person name="He J."/>
            <person name="Hou H.L."/>
            <person name="Hu L."/>
            <person name="Hu X.T."/>
            <person name="Jiang X.T."/>
            <person name="Lai R."/>
            <person name="Lang Y.S."/>
            <person name="Liang B."/>
            <person name="Liao S.G."/>
            <person name="Mu D."/>
            <person name="Ma Y.Y."/>
            <person name="Niu Y.Y."/>
            <person name="Sun X.Q."/>
            <person name="Xia J.Q."/>
            <person name="Xiao J."/>
            <person name="Xiong Z.Q."/>
            <person name="Xu L."/>
            <person name="Yang L."/>
            <person name="Zhang Y."/>
            <person name="Zhao W."/>
            <person name="Zhao X.D."/>
            <person name="Zheng Y.T."/>
            <person name="Zhou J.M."/>
            <person name="Zhu Y.B."/>
            <person name="Zhang G.J."/>
            <person name="Wang J."/>
            <person name="Yao Y.G."/>
        </authorList>
    </citation>
    <scope>NUCLEOTIDE SEQUENCE [LARGE SCALE GENOMIC DNA]</scope>
</reference>
<protein>
    <submittedName>
        <fullName evidence="5">Protein FAM35A</fullName>
    </submittedName>
</protein>
<organism evidence="5 6">
    <name type="scientific">Tupaia chinensis</name>
    <name type="common">Chinese tree shrew</name>
    <name type="synonym">Tupaia belangeri chinensis</name>
    <dbReference type="NCBI Taxonomy" id="246437"/>
    <lineage>
        <taxon>Eukaryota</taxon>
        <taxon>Metazoa</taxon>
        <taxon>Chordata</taxon>
        <taxon>Craniata</taxon>
        <taxon>Vertebrata</taxon>
        <taxon>Euteleostomi</taxon>
        <taxon>Mammalia</taxon>
        <taxon>Eutheria</taxon>
        <taxon>Euarchontoglires</taxon>
        <taxon>Scandentia</taxon>
        <taxon>Tupaiidae</taxon>
        <taxon>Tupaia</taxon>
    </lineage>
</organism>
<feature type="compositionally biased region" description="Polar residues" evidence="1">
    <location>
        <begin position="97"/>
        <end position="123"/>
    </location>
</feature>
<dbReference type="InterPro" id="IPR053944">
    <property type="entry name" value="SHLD2_OB2"/>
</dbReference>
<dbReference type="AlphaFoldDB" id="L9KW07"/>
<dbReference type="Pfam" id="PF21669">
    <property type="entry name" value="SHLD2_OB1"/>
    <property type="match status" value="1"/>
</dbReference>
<dbReference type="InterPro" id="IPR049507">
    <property type="entry name" value="SHLD2_OB1"/>
</dbReference>
<evidence type="ECO:0000256" key="1">
    <source>
        <dbReference type="SAM" id="MobiDB-lite"/>
    </source>
</evidence>
<sequence length="996" mass="106379">MSGGARVHIFWGAPVGPLEMTVSQDTTSLMSTTTPWKEARLLRDEHSGRLRDGGLWHGVAESRWGPEAVGPPGLREHSLSRRVTSPAPVKDDFARSVSETQATVPQQSHPTGPSHAAGSTEQTGRGEDGAEPVGDEGTPPKLLGGHRTAVGGPLEARAGTCGQSLQTGSFPSGLPCAGLLDLVRGTEQIHVGSDPVPTTRVPAESHAMQSQHPQFLSSDPGDLPEGEGAGGPGSGLRVSAHTEFLSVMTASQVAFLAQRKEKGQASINEGTTSEEAGPEASPGEVTAVGAHLTPPDGFAEGHGSDQTQVYSLELFSPICPETRNCPIQAHPGHSPEGTAACPEPLGSDAEWPPEGLHIKLCSAGVLCSQPGPSPRSAGKRNRAPDDNRAHSGAPSKVLQVAKKMRLVSKPRASAGARSPGAASALEGLRETSLIRDCGSAGRKYNCLVMVLSPCHVKEIHIRSGPNAGTKVPLATITVIDQSDRKRRVCLWRAAAFWALTVFLGDIVLLTDVTVREDQWVGETTLQSTLTSQLLNLGNPSSIRPGGCSHIVSDAVLQDLLAYVSSKHSYLRDLPPRRPPRAGSVEFAELERLQPDVLVHARLRVVEVTVLTEASYTYRGQTQRKVLVTVEQAQGQRYVLALWGPGAAWCPQLQRRKDYIWEFKYLFVQRNCILESLELHTTPWSSCECLFDDDTRAVSFKEHFQKSVSSPVKISDLATHLKDKCSGVVLIEARVLELAFPITAAQKLVLNARSSLKTVFSSLPSLVYTGCAKCGLELELDENKIYTQCLRCLPFTATKTHYRPAVMTVHDGRHDVGISVGPELVEKLLLHIPADRLRSAIVVTEENLSPSCLLNGFRKPTATTLEPLRGGQAGSCPPCRGCAALGACGCGLCQGLQREHECGDSTCGNEDPFVGVCGAGGGPERASLLTFPVPSSEVTYGLVAADLLHSLLAVSGEPCVLKIQSLFVLDENSCPLRQDFSLLDLRLTASSAELRPS</sequence>
<dbReference type="InterPro" id="IPR031589">
    <property type="entry name" value="SHLD2_C"/>
</dbReference>
<dbReference type="Proteomes" id="UP000011518">
    <property type="component" value="Unassembled WGS sequence"/>
</dbReference>
<evidence type="ECO:0000259" key="3">
    <source>
        <dbReference type="Pfam" id="PF21669"/>
    </source>
</evidence>
<proteinExistence type="predicted"/>
<feature type="region of interest" description="Disordered" evidence="1">
    <location>
        <begin position="329"/>
        <end position="348"/>
    </location>
</feature>
<dbReference type="PANTHER" id="PTHR14495:SF2">
    <property type="entry name" value="SHIELDIN COMPLEX SUBUNIT 2"/>
    <property type="match status" value="1"/>
</dbReference>
<feature type="domain" description="Shieldin complex subunit 2 second OB fold" evidence="4">
    <location>
        <begin position="593"/>
        <end position="674"/>
    </location>
</feature>
<dbReference type="GO" id="GO:0010569">
    <property type="term" value="P:regulation of double-strand break repair via homologous recombination"/>
    <property type="evidence" value="ECO:0007669"/>
    <property type="project" value="TreeGrafter"/>
</dbReference>
<evidence type="ECO:0000313" key="5">
    <source>
        <dbReference type="EMBL" id="ELW66664.1"/>
    </source>
</evidence>
<feature type="compositionally biased region" description="Polar residues" evidence="1">
    <location>
        <begin position="207"/>
        <end position="217"/>
    </location>
</feature>
<dbReference type="FunCoup" id="L9KW07">
    <property type="interactions" value="1009"/>
</dbReference>
<feature type="region of interest" description="Disordered" evidence="1">
    <location>
        <begin position="190"/>
        <end position="237"/>
    </location>
</feature>
<accession>L9KW07</accession>
<dbReference type="Pfam" id="PF22779">
    <property type="entry name" value="OB_SHLD2_2nd"/>
    <property type="match status" value="1"/>
</dbReference>
<dbReference type="PANTHER" id="PTHR14495">
    <property type="entry name" value="SHIELDIN COMPLEX SUBUNIT 2"/>
    <property type="match status" value="1"/>
</dbReference>
<dbReference type="InParanoid" id="L9KW07"/>
<feature type="region of interest" description="Disordered" evidence="1">
    <location>
        <begin position="371"/>
        <end position="395"/>
    </location>
</feature>